<dbReference type="Gene3D" id="1.10.287.110">
    <property type="entry name" value="DnaJ domain"/>
    <property type="match status" value="1"/>
</dbReference>
<dbReference type="AlphaFoldDB" id="A0A1Y6B2E8"/>
<feature type="transmembrane region" description="Helical" evidence="7">
    <location>
        <begin position="30"/>
        <end position="51"/>
    </location>
</feature>
<keyword evidence="4 7" id="KW-0472">Membrane</keyword>
<feature type="compositionally biased region" description="Gly residues" evidence="6">
    <location>
        <begin position="165"/>
        <end position="193"/>
    </location>
</feature>
<dbReference type="CDD" id="cd06257">
    <property type="entry name" value="DnaJ"/>
    <property type="match status" value="1"/>
</dbReference>
<keyword evidence="2 7" id="KW-0812">Transmembrane</keyword>
<feature type="transmembrane region" description="Helical" evidence="7">
    <location>
        <begin position="57"/>
        <end position="76"/>
    </location>
</feature>
<feature type="domain" description="J" evidence="8">
    <location>
        <begin position="201"/>
        <end position="252"/>
    </location>
</feature>
<evidence type="ECO:0000256" key="3">
    <source>
        <dbReference type="ARBA" id="ARBA00022989"/>
    </source>
</evidence>
<dbReference type="Proteomes" id="UP000192917">
    <property type="component" value="Unassembled WGS sequence"/>
</dbReference>
<accession>A0A1Y6B2E8</accession>
<dbReference type="PROSITE" id="PS50076">
    <property type="entry name" value="DNAJ_2"/>
    <property type="match status" value="1"/>
</dbReference>
<comment type="subcellular location">
    <subcellularLocation>
        <location evidence="1">Membrane</location>
        <topology evidence="1">Single-pass membrane protein</topology>
    </subcellularLocation>
</comment>
<feature type="transmembrane region" description="Helical" evidence="7">
    <location>
        <begin position="6"/>
        <end position="23"/>
    </location>
</feature>
<dbReference type="SUPFAM" id="SSF46565">
    <property type="entry name" value="Chaperone J-domain"/>
    <property type="match status" value="1"/>
</dbReference>
<reference evidence="9 10" key="1">
    <citation type="submission" date="2017-04" db="EMBL/GenBank/DDBJ databases">
        <authorList>
            <person name="Afonso C.L."/>
            <person name="Miller P.J."/>
            <person name="Scott M.A."/>
            <person name="Spackman E."/>
            <person name="Goraichik I."/>
            <person name="Dimitrov K.M."/>
            <person name="Suarez D.L."/>
            <person name="Swayne D.E."/>
        </authorList>
    </citation>
    <scope>NUCLEOTIDE SEQUENCE [LARGE SCALE GENOMIC DNA]</scope>
    <source>
        <strain evidence="9 10">USBA 355</strain>
    </source>
</reference>
<feature type="region of interest" description="Disordered" evidence="6">
    <location>
        <begin position="160"/>
        <end position="198"/>
    </location>
</feature>
<keyword evidence="3 7" id="KW-1133">Transmembrane helix</keyword>
<evidence type="ECO:0000313" key="10">
    <source>
        <dbReference type="Proteomes" id="UP000192917"/>
    </source>
</evidence>
<evidence type="ECO:0000313" key="9">
    <source>
        <dbReference type="EMBL" id="SME87998.1"/>
    </source>
</evidence>
<dbReference type="InterPro" id="IPR001623">
    <property type="entry name" value="DnaJ_domain"/>
</dbReference>
<dbReference type="GO" id="GO:0016020">
    <property type="term" value="C:membrane"/>
    <property type="evidence" value="ECO:0007669"/>
    <property type="project" value="UniProtKB-SubCell"/>
</dbReference>
<evidence type="ECO:0000256" key="2">
    <source>
        <dbReference type="ARBA" id="ARBA00022692"/>
    </source>
</evidence>
<evidence type="ECO:0000256" key="7">
    <source>
        <dbReference type="SAM" id="Phobius"/>
    </source>
</evidence>
<evidence type="ECO:0000256" key="4">
    <source>
        <dbReference type="ARBA" id="ARBA00023136"/>
    </source>
</evidence>
<comment type="similarity">
    <text evidence="5">Belongs to the TIM14 family.</text>
</comment>
<evidence type="ECO:0000256" key="1">
    <source>
        <dbReference type="ARBA" id="ARBA00004167"/>
    </source>
</evidence>
<organism evidence="9 10">
    <name type="scientific">Tistlia consotensis USBA 355</name>
    <dbReference type="NCBI Taxonomy" id="560819"/>
    <lineage>
        <taxon>Bacteria</taxon>
        <taxon>Pseudomonadati</taxon>
        <taxon>Pseudomonadota</taxon>
        <taxon>Alphaproteobacteria</taxon>
        <taxon>Rhodospirillales</taxon>
        <taxon>Rhodovibrionaceae</taxon>
        <taxon>Tistlia</taxon>
    </lineage>
</organism>
<name>A0A1Y6B2E8_9PROT</name>
<evidence type="ECO:0000256" key="6">
    <source>
        <dbReference type="SAM" id="MobiDB-lite"/>
    </source>
</evidence>
<dbReference type="SMART" id="SM00271">
    <property type="entry name" value="DnaJ"/>
    <property type="match status" value="1"/>
</dbReference>
<evidence type="ECO:0000256" key="5">
    <source>
        <dbReference type="ARBA" id="ARBA00038105"/>
    </source>
</evidence>
<gene>
    <name evidence="9" type="ORF">SAMN05428998_10137</name>
</gene>
<dbReference type="PANTHER" id="PTHR12763">
    <property type="match status" value="1"/>
</dbReference>
<dbReference type="PANTHER" id="PTHR12763:SF28">
    <property type="entry name" value="GEO10507P1-RELATED"/>
    <property type="match status" value="1"/>
</dbReference>
<dbReference type="EMBL" id="FWZX01000001">
    <property type="protein sequence ID" value="SME87998.1"/>
    <property type="molecule type" value="Genomic_DNA"/>
</dbReference>
<protein>
    <recommendedName>
        <fullName evidence="8">J domain-containing protein</fullName>
    </recommendedName>
</protein>
<evidence type="ECO:0000259" key="8">
    <source>
        <dbReference type="PROSITE" id="PS50076"/>
    </source>
</evidence>
<sequence>MIAYVLFGLILIGGIVLLLKWFTTVEPKQVLRALTWVGAALGVGLILFLLWGGARVLAPFAFAFLLPLLFRLPGLLRRLRSSLGPQPGQTSTVETRFLRMVLDHDTGAMSGTVREGPWRGRRLDELSEAELLELWRECRAEDEQSTAVLEAYLDRVHGDDWRQGAGQGAGQSAGSAPGGGPGGGPGGAGGREASGGMSRDEALQVLGLEEGADEAAIRAAHRRLMRQFHPDSGGSNYLAAKINQAKERLLGR</sequence>
<dbReference type="RefSeq" id="WP_085120413.1">
    <property type="nucleotide sequence ID" value="NZ_FWZX01000001.1"/>
</dbReference>
<dbReference type="InterPro" id="IPR036869">
    <property type="entry name" value="J_dom_sf"/>
</dbReference>
<proteinExistence type="inferred from homology"/>
<keyword evidence="10" id="KW-1185">Reference proteome</keyword>
<dbReference type="FunFam" id="1.10.287.110:FF:000001">
    <property type="entry name" value="Import inner membrane translocase subunit tim14"/>
    <property type="match status" value="1"/>
</dbReference>
<dbReference type="STRING" id="560819.SAMN05428998_10137"/>